<evidence type="ECO:0000313" key="2">
    <source>
        <dbReference type="EMBL" id="KIY95240.1"/>
    </source>
</evidence>
<dbReference type="AlphaFoldDB" id="A0A0D2MJX8"/>
<evidence type="ECO:0000256" key="1">
    <source>
        <dbReference type="SAM" id="MobiDB-lite"/>
    </source>
</evidence>
<dbReference type="RefSeq" id="XP_013894260.1">
    <property type="nucleotide sequence ID" value="XM_014038806.1"/>
</dbReference>
<feature type="compositionally biased region" description="Low complexity" evidence="1">
    <location>
        <begin position="83"/>
        <end position="98"/>
    </location>
</feature>
<dbReference type="SUPFAM" id="SSF54631">
    <property type="entry name" value="CBS-domain pair"/>
    <property type="match status" value="1"/>
</dbReference>
<dbReference type="EMBL" id="KK103616">
    <property type="protein sequence ID" value="KIY95240.1"/>
    <property type="molecule type" value="Genomic_DNA"/>
</dbReference>
<reference evidence="2 3" key="1">
    <citation type="journal article" date="2013" name="BMC Genomics">
        <title>Reconstruction of the lipid metabolism for the microalga Monoraphidium neglectum from its genome sequence reveals characteristics suitable for biofuel production.</title>
        <authorList>
            <person name="Bogen C."/>
            <person name="Al-Dilaimi A."/>
            <person name="Albersmeier A."/>
            <person name="Wichmann J."/>
            <person name="Grundmann M."/>
            <person name="Rupp O."/>
            <person name="Lauersen K.J."/>
            <person name="Blifernez-Klassen O."/>
            <person name="Kalinowski J."/>
            <person name="Goesmann A."/>
            <person name="Mussgnug J.H."/>
            <person name="Kruse O."/>
        </authorList>
    </citation>
    <scope>NUCLEOTIDE SEQUENCE [LARGE SCALE GENOMIC DNA]</scope>
    <source>
        <strain evidence="2 3">SAG 48.87</strain>
    </source>
</reference>
<feature type="region of interest" description="Disordered" evidence="1">
    <location>
        <begin position="62"/>
        <end position="134"/>
    </location>
</feature>
<dbReference type="KEGG" id="mng:MNEG_12724"/>
<dbReference type="GeneID" id="25730115"/>
<dbReference type="OrthoDB" id="428525at2759"/>
<proteinExistence type="predicted"/>
<protein>
    <recommendedName>
        <fullName evidence="4">CBS domain-containing protein</fullName>
    </recommendedName>
</protein>
<accession>A0A0D2MJX8</accession>
<feature type="compositionally biased region" description="Acidic residues" evidence="1">
    <location>
        <begin position="125"/>
        <end position="134"/>
    </location>
</feature>
<name>A0A0D2MJX8_9CHLO</name>
<organism evidence="2 3">
    <name type="scientific">Monoraphidium neglectum</name>
    <dbReference type="NCBI Taxonomy" id="145388"/>
    <lineage>
        <taxon>Eukaryota</taxon>
        <taxon>Viridiplantae</taxon>
        <taxon>Chlorophyta</taxon>
        <taxon>core chlorophytes</taxon>
        <taxon>Chlorophyceae</taxon>
        <taxon>CS clade</taxon>
        <taxon>Sphaeropleales</taxon>
        <taxon>Selenastraceae</taxon>
        <taxon>Monoraphidium</taxon>
    </lineage>
</organism>
<gene>
    <name evidence="2" type="ORF">MNEG_12724</name>
</gene>
<keyword evidence="3" id="KW-1185">Reference proteome</keyword>
<dbReference type="Proteomes" id="UP000054498">
    <property type="component" value="Unassembled WGS sequence"/>
</dbReference>
<evidence type="ECO:0008006" key="4">
    <source>
        <dbReference type="Google" id="ProtNLM"/>
    </source>
</evidence>
<evidence type="ECO:0000313" key="3">
    <source>
        <dbReference type="Proteomes" id="UP000054498"/>
    </source>
</evidence>
<dbReference type="InterPro" id="IPR046342">
    <property type="entry name" value="CBS_dom_sf"/>
</dbReference>
<feature type="compositionally biased region" description="Basic and acidic residues" evidence="1">
    <location>
        <begin position="65"/>
        <end position="76"/>
    </location>
</feature>
<sequence>MPTDRAACPLSPRPCPRSHQVYTLFRTLGLRHLAVIPRATEVRGIITRSDLLSGQLQERFLASTAEDRQPLMRGDRGAGYGGADDPYGQQQQEPGWQGERQRREGEAEHGGARDVGSSWGAGWGPEEDPDPSMM</sequence>
<feature type="compositionally biased region" description="Basic and acidic residues" evidence="1">
    <location>
        <begin position="99"/>
        <end position="112"/>
    </location>
</feature>